<evidence type="ECO:0000259" key="5">
    <source>
        <dbReference type="Pfam" id="PF03968"/>
    </source>
</evidence>
<proteinExistence type="inferred from homology"/>
<dbReference type="PANTHER" id="PTHR30189:SF1">
    <property type="entry name" value="LPS-ASSEMBLY PROTEIN LPTD"/>
    <property type="match status" value="1"/>
</dbReference>
<dbReference type="AlphaFoldDB" id="A0P7T9"/>
<comment type="function">
    <text evidence="4">Together with LptE, is involved in the assembly of lipopolysaccharide (LPS) at the surface of the outer membrane.</text>
</comment>
<dbReference type="InterPro" id="IPR005653">
    <property type="entry name" value="OstA-like_N"/>
</dbReference>
<evidence type="ECO:0000256" key="1">
    <source>
        <dbReference type="ARBA" id="ARBA00022729"/>
    </source>
</evidence>
<keyword evidence="7" id="KW-0812">Transmembrane</keyword>
<name>A0P7T9_9PROT</name>
<dbReference type="Pfam" id="PF04453">
    <property type="entry name" value="LptD"/>
    <property type="match status" value="1"/>
</dbReference>
<reference evidence="7 8" key="1">
    <citation type="submission" date="2006-11" db="EMBL/GenBank/DDBJ databases">
        <authorList>
            <person name="Giovannoni S."/>
            <person name="Vergin K."/>
            <person name="Ferriera S."/>
            <person name="Johnson J."/>
            <person name="Kravitz S."/>
            <person name="Beeson K."/>
            <person name="Sutton G."/>
            <person name="Rogers Y.-H."/>
            <person name="Friedman R."/>
            <person name="Frazier M."/>
            <person name="Venter J.C."/>
        </authorList>
    </citation>
    <scope>NUCLEOTIDE SEQUENCE [LARGE SCALE GENOMIC DNA]</scope>
    <source>
        <strain evidence="7 8">HTCC2181</strain>
    </source>
</reference>
<evidence type="ECO:0000256" key="4">
    <source>
        <dbReference type="HAMAP-Rule" id="MF_01411"/>
    </source>
</evidence>
<dbReference type="OrthoDB" id="9760225at2"/>
<dbReference type="Proteomes" id="UP000054262">
    <property type="component" value="Unassembled WGS sequence"/>
</dbReference>
<keyword evidence="3 4" id="KW-0998">Cell outer membrane</keyword>
<comment type="similarity">
    <text evidence="4">Belongs to the LptD family.</text>
</comment>
<dbReference type="GO" id="GO:0015920">
    <property type="term" value="P:lipopolysaccharide transport"/>
    <property type="evidence" value="ECO:0007669"/>
    <property type="project" value="InterPro"/>
</dbReference>
<protein>
    <recommendedName>
        <fullName evidence="4">LPS-assembly protein LptD</fullName>
    </recommendedName>
</protein>
<comment type="caution">
    <text evidence="7">The sequence shown here is derived from an EMBL/GenBank/DDBJ whole genome shotgun (WGS) entry which is preliminary data.</text>
</comment>
<feature type="domain" description="LptD C-terminal" evidence="6">
    <location>
        <begin position="281"/>
        <end position="653"/>
    </location>
</feature>
<keyword evidence="2 4" id="KW-0472">Membrane</keyword>
<evidence type="ECO:0000256" key="2">
    <source>
        <dbReference type="ARBA" id="ARBA00023136"/>
    </source>
</evidence>
<gene>
    <name evidence="4" type="primary">lptD</name>
    <name evidence="7" type="ORF">MB2181_05960</name>
</gene>
<organism evidence="7 8">
    <name type="scientific">Methylophilales bacterium HTCC2181</name>
    <dbReference type="NCBI Taxonomy" id="383631"/>
    <lineage>
        <taxon>Bacteria</taxon>
        <taxon>Pseudomonadati</taxon>
        <taxon>Pseudomonadota</taxon>
        <taxon>Betaproteobacteria</taxon>
        <taxon>Nitrosomonadales</taxon>
        <taxon>OM43 clade</taxon>
    </lineage>
</organism>
<keyword evidence="8" id="KW-1185">Reference proteome</keyword>
<keyword evidence="1 4" id="KW-0732">Signal</keyword>
<accession>A0P7T9</accession>
<comment type="subcellular location">
    <subcellularLocation>
        <location evidence="4">Cell outer membrane</location>
    </subcellularLocation>
</comment>
<comment type="subunit">
    <text evidence="4">Component of the lipopolysaccharide transport and assembly complex. Interacts with LptE and LptA.</text>
</comment>
<feature type="domain" description="Organic solvent tolerance-like N-terminal" evidence="5">
    <location>
        <begin position="64"/>
        <end position="174"/>
    </location>
</feature>
<comment type="caution">
    <text evidence="4">Lacks conserved residue(s) required for the propagation of feature annotation.</text>
</comment>
<evidence type="ECO:0000313" key="8">
    <source>
        <dbReference type="Proteomes" id="UP000054262"/>
    </source>
</evidence>
<dbReference type="HAMAP" id="MF_01411">
    <property type="entry name" value="LPS_assembly_LptD"/>
    <property type="match status" value="1"/>
</dbReference>
<dbReference type="EMBL" id="AAUX01000001">
    <property type="protein sequence ID" value="EAV47599.1"/>
    <property type="molecule type" value="Genomic_DNA"/>
</dbReference>
<dbReference type="InterPro" id="IPR020889">
    <property type="entry name" value="LipoPS_assembly_LptD"/>
</dbReference>
<sequence length="750" mass="83188">MTKNFTIYSRFLLGLCIYVFAPILYAEPTNNGQVIIEGDVLENILDRKLKASGNAILSRGNQSIKANVIEYDQVSEELYANGNVQLSTKSSHIEGTELELSLDSNTGSMPNASFSSSLNSNSKFNNTLRGTASLLFLEGESKKRLQNASITTCEAGQNDWFINASELEINERSQRVDAKNVELEFKGFPLLFSPYVNFSFNDDRKSGFLVPSVGSTSRSGFETAIPYYFNLSPTSDATITPRYLGKRGTQVSGEYRYLNKKFVGETSLEYLPTDDASSQDNRYYAKIKHAHELGAGFTAGYNIEKVSDDNYFSDMSSLISVTSQVNLNQEAFLNYSDNDWNASLVTQKFQNLTSSSPYERLPSLTVNHGKIFEDAEGFTSYETQVNFSLTQFERNNDYVGASNENGTRLTAKPSLSIPFERPYGYVTPKLAMDIKYYDLNDANVASKDFYIPTVSLDSGLYLDKKMSFKDSTFTQTLEPRIFYSYTSYEDQSMLPMFDTALVDLNAQSIFSENQFVGGDRVMDSHQVTLGGTTRFIDAYGMERISGTIAQRFYIGDRTVLEESQFNNSSAQNDSSDLFMSASALITRALKLNADAQYNLDENSTNRATFGAKYNPRPGKLLNASYRLINNPASSASDVKQINIAGQWPLGSGWSSVGRYNYDIKSSSLIESLAGLEFDAGCWSASVLLHSLALGTTEKRNDTLFFQLELGGLGSLGTGSQGSLAEVLNRNVPGSYGLNQLPESYRNENQD</sequence>
<evidence type="ECO:0000256" key="3">
    <source>
        <dbReference type="ARBA" id="ARBA00023237"/>
    </source>
</evidence>
<dbReference type="InterPro" id="IPR007543">
    <property type="entry name" value="LptD_C"/>
</dbReference>
<dbReference type="GO" id="GO:0009279">
    <property type="term" value="C:cell outer membrane"/>
    <property type="evidence" value="ECO:0007669"/>
    <property type="project" value="UniProtKB-SubCell"/>
</dbReference>
<dbReference type="GO" id="GO:1990351">
    <property type="term" value="C:transporter complex"/>
    <property type="evidence" value="ECO:0007669"/>
    <property type="project" value="TreeGrafter"/>
</dbReference>
<evidence type="ECO:0000313" key="7">
    <source>
        <dbReference type="EMBL" id="EAV47599.1"/>
    </source>
</evidence>
<dbReference type="PANTHER" id="PTHR30189">
    <property type="entry name" value="LPS-ASSEMBLY PROTEIN"/>
    <property type="match status" value="1"/>
</dbReference>
<dbReference type="Pfam" id="PF03968">
    <property type="entry name" value="LptD_N"/>
    <property type="match status" value="1"/>
</dbReference>
<dbReference type="GO" id="GO:0043165">
    <property type="term" value="P:Gram-negative-bacterium-type cell outer membrane assembly"/>
    <property type="evidence" value="ECO:0007669"/>
    <property type="project" value="UniProtKB-UniRule"/>
</dbReference>
<evidence type="ECO:0000259" key="6">
    <source>
        <dbReference type="Pfam" id="PF04453"/>
    </source>
</evidence>
<dbReference type="InterPro" id="IPR050218">
    <property type="entry name" value="LptD"/>
</dbReference>